<dbReference type="GO" id="GO:0005634">
    <property type="term" value="C:nucleus"/>
    <property type="evidence" value="ECO:0007669"/>
    <property type="project" value="TreeGrafter"/>
</dbReference>
<keyword evidence="2" id="KW-0808">Transferase</keyword>
<dbReference type="InterPro" id="IPR011009">
    <property type="entry name" value="Kinase-like_dom_sf"/>
</dbReference>
<dbReference type="PANTHER" id="PTHR45646:SF11">
    <property type="entry name" value="SERINE_THREONINE-PROTEIN KINASE DOA"/>
    <property type="match status" value="1"/>
</dbReference>
<evidence type="ECO:0000256" key="2">
    <source>
        <dbReference type="ARBA" id="ARBA00022679"/>
    </source>
</evidence>
<keyword evidence="3 6" id="KW-0547">Nucleotide-binding</keyword>
<keyword evidence="1 7" id="KW-0723">Serine/threonine-protein kinase</keyword>
<evidence type="ECO:0000256" key="4">
    <source>
        <dbReference type="ARBA" id="ARBA00022777"/>
    </source>
</evidence>
<proteinExistence type="inferred from homology"/>
<keyword evidence="11" id="KW-1185">Reference proteome</keyword>
<evidence type="ECO:0000256" key="8">
    <source>
        <dbReference type="SAM" id="MobiDB-lite"/>
    </source>
</evidence>
<organism evidence="10 11">
    <name type="scientific">Aspergillus steynii IBT 23096</name>
    <dbReference type="NCBI Taxonomy" id="1392250"/>
    <lineage>
        <taxon>Eukaryota</taxon>
        <taxon>Fungi</taxon>
        <taxon>Dikarya</taxon>
        <taxon>Ascomycota</taxon>
        <taxon>Pezizomycotina</taxon>
        <taxon>Eurotiomycetes</taxon>
        <taxon>Eurotiomycetidae</taxon>
        <taxon>Eurotiales</taxon>
        <taxon>Aspergillaceae</taxon>
        <taxon>Aspergillus</taxon>
        <taxon>Aspergillus subgen. Circumdati</taxon>
    </lineage>
</organism>
<dbReference type="InterPro" id="IPR051175">
    <property type="entry name" value="CLK_kinases"/>
</dbReference>
<evidence type="ECO:0000259" key="9">
    <source>
        <dbReference type="PROSITE" id="PS50011"/>
    </source>
</evidence>
<dbReference type="Gene3D" id="1.10.510.10">
    <property type="entry name" value="Transferase(Phosphotransferase) domain 1"/>
    <property type="match status" value="1"/>
</dbReference>
<dbReference type="Pfam" id="PF00069">
    <property type="entry name" value="Pkinase"/>
    <property type="match status" value="1"/>
</dbReference>
<evidence type="ECO:0000256" key="5">
    <source>
        <dbReference type="ARBA" id="ARBA00022840"/>
    </source>
</evidence>
<sequence length="444" mass="51342">MRLVTRSIRTTPKRLFSSLRRKPLPTPSPGPLIRQDERVDEEKVPGHKSKYFYPARPGEVVGDRFQILVKVGWGVSSTVWFARDMRGAESDPEAAVALKITNSNQNAEDEREIEACIANTDPSHHGHPFLRTSSECFEIEGPEGKHLCFAYEPLREPLWLFRRRFVDEKIPFPIIKLYIRFLLAGIDYLHTKCKIVHTDLKLENIMVTFEDPSVLNDFMNSQLDQPMEYKIDSTGRPVFRRRNNFGPLKKFNNMPMLVDFGIAAKFDSDNAMGIYPIQPHHYRAPEVILGCGWKASADIWNMGTILWDMIEGEELFQQVYDNRGRYDAKAHLAEMIALLGYPPPELIARYQSKRGLKWPTRIRWQDGELSDNADQFFGGPFFDDNGNFLYRGLIPDRKLADSLPSLEEEEREDFLSFVKGMLCWRPGERKTAGELLEHPFLREE</sequence>
<dbReference type="Gene3D" id="3.30.200.20">
    <property type="entry name" value="Phosphorylase Kinase, domain 1"/>
    <property type="match status" value="1"/>
</dbReference>
<evidence type="ECO:0000256" key="3">
    <source>
        <dbReference type="ARBA" id="ARBA00022741"/>
    </source>
</evidence>
<evidence type="ECO:0000313" key="11">
    <source>
        <dbReference type="Proteomes" id="UP000234275"/>
    </source>
</evidence>
<feature type="region of interest" description="Disordered" evidence="8">
    <location>
        <begin position="19"/>
        <end position="41"/>
    </location>
</feature>
<dbReference type="Proteomes" id="UP000234275">
    <property type="component" value="Unassembled WGS sequence"/>
</dbReference>
<comment type="caution">
    <text evidence="10">The sequence shown here is derived from an EMBL/GenBank/DDBJ whole genome shotgun (WGS) entry which is preliminary data.</text>
</comment>
<dbReference type="AlphaFoldDB" id="A0A2I2FRX8"/>
<dbReference type="PROSITE" id="PS00107">
    <property type="entry name" value="PROTEIN_KINASE_ATP"/>
    <property type="match status" value="1"/>
</dbReference>
<evidence type="ECO:0000256" key="6">
    <source>
        <dbReference type="PROSITE-ProRule" id="PRU10141"/>
    </source>
</evidence>
<dbReference type="PROSITE" id="PS00108">
    <property type="entry name" value="PROTEIN_KINASE_ST"/>
    <property type="match status" value="1"/>
</dbReference>
<dbReference type="InterPro" id="IPR000719">
    <property type="entry name" value="Prot_kinase_dom"/>
</dbReference>
<dbReference type="RefSeq" id="XP_024698669.1">
    <property type="nucleotide sequence ID" value="XM_024855225.1"/>
</dbReference>
<dbReference type="EMBL" id="MSFO01000011">
    <property type="protein sequence ID" value="PLB43367.1"/>
    <property type="molecule type" value="Genomic_DNA"/>
</dbReference>
<protein>
    <submittedName>
        <fullName evidence="10">Protein kinase</fullName>
    </submittedName>
</protein>
<keyword evidence="4 10" id="KW-0418">Kinase</keyword>
<dbReference type="PANTHER" id="PTHR45646">
    <property type="entry name" value="SERINE/THREONINE-PROTEIN KINASE DOA-RELATED"/>
    <property type="match status" value="1"/>
</dbReference>
<feature type="domain" description="Protein kinase" evidence="9">
    <location>
        <begin position="65"/>
        <end position="441"/>
    </location>
</feature>
<gene>
    <name evidence="10" type="ORF">P170DRAFT_514608</name>
</gene>
<dbReference type="OrthoDB" id="5979581at2759"/>
<dbReference type="SMART" id="SM00220">
    <property type="entry name" value="S_TKc"/>
    <property type="match status" value="1"/>
</dbReference>
<accession>A0A2I2FRX8</accession>
<dbReference type="InterPro" id="IPR017441">
    <property type="entry name" value="Protein_kinase_ATP_BS"/>
</dbReference>
<dbReference type="GeneID" id="36562931"/>
<dbReference type="VEuPathDB" id="FungiDB:P170DRAFT_514608"/>
<evidence type="ECO:0000313" key="10">
    <source>
        <dbReference type="EMBL" id="PLB43367.1"/>
    </source>
</evidence>
<reference evidence="10 11" key="1">
    <citation type="submission" date="2016-12" db="EMBL/GenBank/DDBJ databases">
        <title>The genomes of Aspergillus section Nigri reveals drivers in fungal speciation.</title>
        <authorList>
            <consortium name="DOE Joint Genome Institute"/>
            <person name="Vesth T.C."/>
            <person name="Nybo J."/>
            <person name="Theobald S."/>
            <person name="Brandl J."/>
            <person name="Frisvad J.C."/>
            <person name="Nielsen K.F."/>
            <person name="Lyhne E.K."/>
            <person name="Kogle M.E."/>
            <person name="Kuo A."/>
            <person name="Riley R."/>
            <person name="Clum A."/>
            <person name="Nolan M."/>
            <person name="Lipzen A."/>
            <person name="Salamov A."/>
            <person name="Henrissat B."/>
            <person name="Wiebenga A."/>
            <person name="De Vries R.P."/>
            <person name="Grigoriev I.V."/>
            <person name="Mortensen U.H."/>
            <person name="Andersen M.R."/>
            <person name="Baker S.E."/>
        </authorList>
    </citation>
    <scope>NUCLEOTIDE SEQUENCE [LARGE SCALE GENOMIC DNA]</scope>
    <source>
        <strain evidence="10 11">IBT 23096</strain>
    </source>
</reference>
<comment type="similarity">
    <text evidence="7">Belongs to the protein kinase superfamily.</text>
</comment>
<dbReference type="GO" id="GO:0043484">
    <property type="term" value="P:regulation of RNA splicing"/>
    <property type="evidence" value="ECO:0007669"/>
    <property type="project" value="TreeGrafter"/>
</dbReference>
<evidence type="ECO:0000256" key="7">
    <source>
        <dbReference type="RuleBase" id="RU000304"/>
    </source>
</evidence>
<name>A0A2I2FRX8_9EURO</name>
<dbReference type="GO" id="GO:0004674">
    <property type="term" value="F:protein serine/threonine kinase activity"/>
    <property type="evidence" value="ECO:0007669"/>
    <property type="project" value="UniProtKB-KW"/>
</dbReference>
<evidence type="ECO:0000256" key="1">
    <source>
        <dbReference type="ARBA" id="ARBA00022527"/>
    </source>
</evidence>
<keyword evidence="5 6" id="KW-0067">ATP-binding</keyword>
<dbReference type="InterPro" id="IPR008271">
    <property type="entry name" value="Ser/Thr_kinase_AS"/>
</dbReference>
<feature type="binding site" evidence="6">
    <location>
        <position position="99"/>
    </location>
    <ligand>
        <name>ATP</name>
        <dbReference type="ChEBI" id="CHEBI:30616"/>
    </ligand>
</feature>
<dbReference type="SUPFAM" id="SSF56112">
    <property type="entry name" value="Protein kinase-like (PK-like)"/>
    <property type="match status" value="1"/>
</dbReference>
<dbReference type="GO" id="GO:0005524">
    <property type="term" value="F:ATP binding"/>
    <property type="evidence" value="ECO:0007669"/>
    <property type="project" value="UniProtKB-UniRule"/>
</dbReference>
<dbReference type="PROSITE" id="PS50011">
    <property type="entry name" value="PROTEIN_KINASE_DOM"/>
    <property type="match status" value="1"/>
</dbReference>